<dbReference type="PANTHER" id="PTHR47591:SF1">
    <property type="entry name" value="ZINC FINGER PROTEIN ZAT2-RELATED"/>
    <property type="match status" value="1"/>
</dbReference>
<name>A0AAP0G9B5_9ASPA</name>
<feature type="region of interest" description="Disordered" evidence="2">
    <location>
        <begin position="92"/>
        <end position="127"/>
    </location>
</feature>
<organism evidence="4 5">
    <name type="scientific">Platanthera zijinensis</name>
    <dbReference type="NCBI Taxonomy" id="2320716"/>
    <lineage>
        <taxon>Eukaryota</taxon>
        <taxon>Viridiplantae</taxon>
        <taxon>Streptophyta</taxon>
        <taxon>Embryophyta</taxon>
        <taxon>Tracheophyta</taxon>
        <taxon>Spermatophyta</taxon>
        <taxon>Magnoliopsida</taxon>
        <taxon>Liliopsida</taxon>
        <taxon>Asparagales</taxon>
        <taxon>Orchidaceae</taxon>
        <taxon>Orchidoideae</taxon>
        <taxon>Orchideae</taxon>
        <taxon>Orchidinae</taxon>
        <taxon>Platanthera</taxon>
    </lineage>
</organism>
<dbReference type="SMART" id="SM00355">
    <property type="entry name" value="ZnF_C2H2"/>
    <property type="match status" value="3"/>
</dbReference>
<comment type="caution">
    <text evidence="4">The sequence shown here is derived from an EMBL/GenBank/DDBJ whole genome shotgun (WGS) entry which is preliminary data.</text>
</comment>
<dbReference type="SUPFAM" id="SSF57667">
    <property type="entry name" value="beta-beta-alpha zinc fingers"/>
    <property type="match status" value="1"/>
</dbReference>
<evidence type="ECO:0000256" key="2">
    <source>
        <dbReference type="SAM" id="MobiDB-lite"/>
    </source>
</evidence>
<sequence length="261" mass="27491">MTTSSSPPLAAPEESSGRPEKRPEAISTAAADEDDEANKNVGSLLSSEGSSTAHPLAEEVQCCVCERKFGTMKALYGHMRCHPERSWRGVRPLQEGEGSGGKKKLRRTGENAQMTGSTARMKEGGEKDEESMGYACGECTRVFGTSQALGGHRASHRGVMGCSAKAKDTTAATAAAAEGATGAMRAEGGVTKFICRGCERQFVTYHGMRVHQRIHRQEERERGGGVGRSGEGGQAPAPEAPTGGDKGKGYALDLNLPPPPE</sequence>
<dbReference type="Gene3D" id="3.30.160.60">
    <property type="entry name" value="Classic Zinc Finger"/>
    <property type="match status" value="1"/>
</dbReference>
<evidence type="ECO:0000313" key="4">
    <source>
        <dbReference type="EMBL" id="KAK8946474.1"/>
    </source>
</evidence>
<evidence type="ECO:0000313" key="5">
    <source>
        <dbReference type="Proteomes" id="UP001418222"/>
    </source>
</evidence>
<reference evidence="4 5" key="1">
    <citation type="journal article" date="2022" name="Nat. Plants">
        <title>Genomes of leafy and leafless Platanthera orchids illuminate the evolution of mycoheterotrophy.</title>
        <authorList>
            <person name="Li M.H."/>
            <person name="Liu K.W."/>
            <person name="Li Z."/>
            <person name="Lu H.C."/>
            <person name="Ye Q.L."/>
            <person name="Zhang D."/>
            <person name="Wang J.Y."/>
            <person name="Li Y.F."/>
            <person name="Zhong Z.M."/>
            <person name="Liu X."/>
            <person name="Yu X."/>
            <person name="Liu D.K."/>
            <person name="Tu X.D."/>
            <person name="Liu B."/>
            <person name="Hao Y."/>
            <person name="Liao X.Y."/>
            <person name="Jiang Y.T."/>
            <person name="Sun W.H."/>
            <person name="Chen J."/>
            <person name="Chen Y.Q."/>
            <person name="Ai Y."/>
            <person name="Zhai J.W."/>
            <person name="Wu S.S."/>
            <person name="Zhou Z."/>
            <person name="Hsiao Y.Y."/>
            <person name="Wu W.L."/>
            <person name="Chen Y.Y."/>
            <person name="Lin Y.F."/>
            <person name="Hsu J.L."/>
            <person name="Li C.Y."/>
            <person name="Wang Z.W."/>
            <person name="Zhao X."/>
            <person name="Zhong W.Y."/>
            <person name="Ma X.K."/>
            <person name="Ma L."/>
            <person name="Huang J."/>
            <person name="Chen G.Z."/>
            <person name="Huang M.Z."/>
            <person name="Huang L."/>
            <person name="Peng D.H."/>
            <person name="Luo Y.B."/>
            <person name="Zou S.Q."/>
            <person name="Chen S.P."/>
            <person name="Lan S."/>
            <person name="Tsai W.C."/>
            <person name="Van de Peer Y."/>
            <person name="Liu Z.J."/>
        </authorList>
    </citation>
    <scope>NUCLEOTIDE SEQUENCE [LARGE SCALE GENOMIC DNA]</scope>
    <source>
        <strain evidence="4">Lor287</strain>
    </source>
</reference>
<dbReference type="Proteomes" id="UP001418222">
    <property type="component" value="Unassembled WGS sequence"/>
</dbReference>
<dbReference type="InterPro" id="IPR013087">
    <property type="entry name" value="Znf_C2H2_type"/>
</dbReference>
<gene>
    <name evidence="4" type="primary">ZAT3</name>
    <name evidence="4" type="ORF">KSP39_PZI007242</name>
</gene>
<evidence type="ECO:0000259" key="3">
    <source>
        <dbReference type="PROSITE" id="PS50157"/>
    </source>
</evidence>
<feature type="compositionally biased region" description="Polar residues" evidence="2">
    <location>
        <begin position="40"/>
        <end position="52"/>
    </location>
</feature>
<dbReference type="PROSITE" id="PS50157">
    <property type="entry name" value="ZINC_FINGER_C2H2_2"/>
    <property type="match status" value="2"/>
</dbReference>
<feature type="region of interest" description="Disordered" evidence="2">
    <location>
        <begin position="1"/>
        <end position="52"/>
    </location>
</feature>
<keyword evidence="5" id="KW-1185">Reference proteome</keyword>
<evidence type="ECO:0000256" key="1">
    <source>
        <dbReference type="PROSITE-ProRule" id="PRU00042"/>
    </source>
</evidence>
<keyword evidence="1" id="KW-0862">Zinc</keyword>
<protein>
    <submittedName>
        <fullName evidence="4">Zinc finger protein ZAT3</fullName>
    </submittedName>
</protein>
<dbReference type="PANTHER" id="PTHR47591">
    <property type="entry name" value="ZINC FINGER PROTEIN ZAT2-RELATED"/>
    <property type="match status" value="1"/>
</dbReference>
<dbReference type="GO" id="GO:0008270">
    <property type="term" value="F:zinc ion binding"/>
    <property type="evidence" value="ECO:0007669"/>
    <property type="project" value="UniProtKB-KW"/>
</dbReference>
<proteinExistence type="predicted"/>
<accession>A0AAP0G9B5</accession>
<dbReference type="Pfam" id="PF00096">
    <property type="entry name" value="zf-C2H2"/>
    <property type="match status" value="1"/>
</dbReference>
<feature type="region of interest" description="Disordered" evidence="2">
    <location>
        <begin position="211"/>
        <end position="261"/>
    </location>
</feature>
<dbReference type="AlphaFoldDB" id="A0AAP0G9B5"/>
<keyword evidence="1" id="KW-0863">Zinc-finger</keyword>
<feature type="compositionally biased region" description="Gly residues" evidence="2">
    <location>
        <begin position="224"/>
        <end position="233"/>
    </location>
</feature>
<dbReference type="InterPro" id="IPR036236">
    <property type="entry name" value="Znf_C2H2_sf"/>
</dbReference>
<feature type="domain" description="C2H2-type" evidence="3">
    <location>
        <begin position="193"/>
        <end position="220"/>
    </location>
</feature>
<feature type="compositionally biased region" description="Basic and acidic residues" evidence="2">
    <location>
        <begin position="15"/>
        <end position="24"/>
    </location>
</feature>
<dbReference type="PROSITE" id="PS00028">
    <property type="entry name" value="ZINC_FINGER_C2H2_1"/>
    <property type="match status" value="3"/>
</dbReference>
<feature type="compositionally biased region" description="Low complexity" evidence="2">
    <location>
        <begin position="1"/>
        <end position="14"/>
    </location>
</feature>
<keyword evidence="1" id="KW-0479">Metal-binding</keyword>
<feature type="domain" description="C2H2-type" evidence="3">
    <location>
        <begin position="134"/>
        <end position="161"/>
    </location>
</feature>
<dbReference type="EMBL" id="JBBWWQ010000005">
    <property type="protein sequence ID" value="KAK8946474.1"/>
    <property type="molecule type" value="Genomic_DNA"/>
</dbReference>
<dbReference type="Pfam" id="PF13912">
    <property type="entry name" value="zf-C2H2_6"/>
    <property type="match status" value="2"/>
</dbReference>